<proteinExistence type="predicted"/>
<reference evidence="1 2" key="1">
    <citation type="submission" date="2020-06" db="EMBL/GenBank/DDBJ databases">
        <title>Transcriptomic and genomic resources for Thalictrum thalictroides and T. hernandezii: Facilitating candidate gene discovery in an emerging model plant lineage.</title>
        <authorList>
            <person name="Arias T."/>
            <person name="Riano-Pachon D.M."/>
            <person name="Di Stilio V.S."/>
        </authorList>
    </citation>
    <scope>NUCLEOTIDE SEQUENCE [LARGE SCALE GENOMIC DNA]</scope>
    <source>
        <strain evidence="2">cv. WT478/WT964</strain>
        <tissue evidence="1">Leaves</tissue>
    </source>
</reference>
<protein>
    <submittedName>
        <fullName evidence="1">Uncharacterized protein</fullName>
    </submittedName>
</protein>
<gene>
    <name evidence="1" type="ORF">FRX31_008409</name>
</gene>
<comment type="caution">
    <text evidence="1">The sequence shown here is derived from an EMBL/GenBank/DDBJ whole genome shotgun (WGS) entry which is preliminary data.</text>
</comment>
<dbReference type="EMBL" id="JABWDY010008708">
    <property type="protein sequence ID" value="KAF5202003.1"/>
    <property type="molecule type" value="Genomic_DNA"/>
</dbReference>
<dbReference type="AlphaFoldDB" id="A0A7J6WY52"/>
<organism evidence="1 2">
    <name type="scientific">Thalictrum thalictroides</name>
    <name type="common">Rue-anemone</name>
    <name type="synonym">Anemone thalictroides</name>
    <dbReference type="NCBI Taxonomy" id="46969"/>
    <lineage>
        <taxon>Eukaryota</taxon>
        <taxon>Viridiplantae</taxon>
        <taxon>Streptophyta</taxon>
        <taxon>Embryophyta</taxon>
        <taxon>Tracheophyta</taxon>
        <taxon>Spermatophyta</taxon>
        <taxon>Magnoliopsida</taxon>
        <taxon>Ranunculales</taxon>
        <taxon>Ranunculaceae</taxon>
        <taxon>Thalictroideae</taxon>
        <taxon>Thalictrum</taxon>
    </lineage>
</organism>
<keyword evidence="2" id="KW-1185">Reference proteome</keyword>
<dbReference type="Proteomes" id="UP000554482">
    <property type="component" value="Unassembled WGS sequence"/>
</dbReference>
<evidence type="ECO:0000313" key="2">
    <source>
        <dbReference type="Proteomes" id="UP000554482"/>
    </source>
</evidence>
<name>A0A7J6WY52_THATH</name>
<evidence type="ECO:0000313" key="1">
    <source>
        <dbReference type="EMBL" id="KAF5202003.1"/>
    </source>
</evidence>
<accession>A0A7J6WY52</accession>
<sequence length="132" mass="15149">MFGKSLVITLDSITSPIGFVRPPIEERVSDPLVLTVEQSVALDKKGILYLYSKTFRYTKPISTLKMEARCKVLYRIMVSTLFCKSGSLAEMPREEAYWLWRAMVGDTIDIPLIIWTQKMSTFWSTYQGVDPI</sequence>